<protein>
    <submittedName>
        <fullName evidence="1">Uncharacterized protein</fullName>
    </submittedName>
</protein>
<organism evidence="1 2">
    <name type="scientific">Paenibacillus cremeus</name>
    <dbReference type="NCBI Taxonomy" id="2163881"/>
    <lineage>
        <taxon>Bacteria</taxon>
        <taxon>Bacillati</taxon>
        <taxon>Bacillota</taxon>
        <taxon>Bacilli</taxon>
        <taxon>Bacillales</taxon>
        <taxon>Paenibacillaceae</taxon>
        <taxon>Paenibacillus</taxon>
    </lineage>
</organism>
<gene>
    <name evidence="1" type="ORF">FPZ49_11380</name>
</gene>
<dbReference type="AlphaFoldDB" id="A0A559KCX5"/>
<name>A0A559KCX5_9BACL</name>
<accession>A0A559KCX5</accession>
<reference evidence="1 2" key="1">
    <citation type="submission" date="2019-07" db="EMBL/GenBank/DDBJ databases">
        <authorList>
            <person name="Kim J."/>
        </authorList>
    </citation>
    <scope>NUCLEOTIDE SEQUENCE [LARGE SCALE GENOMIC DNA]</scope>
    <source>
        <strain evidence="1 2">JC52</strain>
    </source>
</reference>
<dbReference type="EMBL" id="VNJI01000011">
    <property type="protein sequence ID" value="TVY09965.1"/>
    <property type="molecule type" value="Genomic_DNA"/>
</dbReference>
<keyword evidence="2" id="KW-1185">Reference proteome</keyword>
<comment type="caution">
    <text evidence="1">The sequence shown here is derived from an EMBL/GenBank/DDBJ whole genome shotgun (WGS) entry which is preliminary data.</text>
</comment>
<proteinExistence type="predicted"/>
<dbReference type="RefSeq" id="WP_144846594.1">
    <property type="nucleotide sequence ID" value="NZ_VNJI01000011.1"/>
</dbReference>
<dbReference type="Proteomes" id="UP000317036">
    <property type="component" value="Unassembled WGS sequence"/>
</dbReference>
<evidence type="ECO:0000313" key="1">
    <source>
        <dbReference type="EMBL" id="TVY09965.1"/>
    </source>
</evidence>
<sequence length="147" mass="16657">MANKKVKLVNPNPFAHGLKLMDGIREINIAGGSFTLLDEDEVYFINSVSRTFSHKHLLIADPEINQALGYAEKPVIGLSDEEIKTLLRGTINKIKDTLVNVTEKHEIDRVIDVAKGMEDLQRNKITYLQEWSGYDFDQLVDTGKEEK</sequence>
<evidence type="ECO:0000313" key="2">
    <source>
        <dbReference type="Proteomes" id="UP000317036"/>
    </source>
</evidence>
<dbReference type="OrthoDB" id="9957027at2"/>